<evidence type="ECO:0000259" key="1">
    <source>
        <dbReference type="Pfam" id="PF04230"/>
    </source>
</evidence>
<dbReference type="GO" id="GO:0016740">
    <property type="term" value="F:transferase activity"/>
    <property type="evidence" value="ECO:0007669"/>
    <property type="project" value="UniProtKB-KW"/>
</dbReference>
<evidence type="ECO:0000313" key="3">
    <source>
        <dbReference type="Proteomes" id="UP000190449"/>
    </source>
</evidence>
<sequence length="347" mass="40175">MKASLTITFANNANYGAFLQAYSLQNLIGRKNDIANEKPLLKHLVSYQRRKKFKLLWRILAGYRLFFRKTALHEIYRLRIKEQSIFLCKNINQKYSIFIAGSDQIWNPNFISEREEIYFLDFAPPTAKRISYAASLGMKQWPKDFEQRVLPMLQKFNAISVREESSVPYLTSLGLKNVVCVCDPTILHNGDFYRREFPGAKIPKGEYTFVYKIRERIPEAVQQILPKNTVTVDLQKKRAIVSVTDWLGLIDNAKFVVTDSFHCAVFCLLFHKPFIVLPNNSTQQGMNERFATLLGKTGLEYRCVGTNDSSAEISSKLNQSVDWEKIESILQEWRNYSANWLKNALES</sequence>
<dbReference type="AlphaFoldDB" id="A0A1T4QQQ1"/>
<dbReference type="Pfam" id="PF04230">
    <property type="entry name" value="PS_pyruv_trans"/>
    <property type="match status" value="1"/>
</dbReference>
<dbReference type="Proteomes" id="UP000190449">
    <property type="component" value="Unassembled WGS sequence"/>
</dbReference>
<dbReference type="RefSeq" id="WP_078777098.1">
    <property type="nucleotide sequence ID" value="NZ_FUWU01000052.1"/>
</dbReference>
<evidence type="ECO:0000313" key="2">
    <source>
        <dbReference type="EMBL" id="SKA06103.1"/>
    </source>
</evidence>
<protein>
    <submittedName>
        <fullName evidence="2">Polysaccharide pyruvyl transferase</fullName>
    </submittedName>
</protein>
<dbReference type="EMBL" id="FUWU01000052">
    <property type="protein sequence ID" value="SKA06103.1"/>
    <property type="molecule type" value="Genomic_DNA"/>
</dbReference>
<name>A0A1T4QQQ1_9BACT</name>
<gene>
    <name evidence="2" type="ORF">SAMN02745108_02375</name>
</gene>
<dbReference type="STRING" id="28122.SAMN02745108_02375"/>
<proteinExistence type="predicted"/>
<accession>A0A1T4QQQ1</accession>
<keyword evidence="2" id="KW-0808">Transferase</keyword>
<reference evidence="2 3" key="1">
    <citation type="submission" date="2017-02" db="EMBL/GenBank/DDBJ databases">
        <authorList>
            <person name="Peterson S.W."/>
        </authorList>
    </citation>
    <scope>NUCLEOTIDE SEQUENCE [LARGE SCALE GENOMIC DNA]</scope>
    <source>
        <strain evidence="2 3">ATCC 43854</strain>
    </source>
</reference>
<dbReference type="InterPro" id="IPR007345">
    <property type="entry name" value="Polysacch_pyruvyl_Trfase"/>
</dbReference>
<feature type="domain" description="Polysaccharide pyruvyl transferase" evidence="1">
    <location>
        <begin position="14"/>
        <end position="280"/>
    </location>
</feature>
<organism evidence="2 3">
    <name type="scientific">Fibrobacter intestinalis</name>
    <dbReference type="NCBI Taxonomy" id="28122"/>
    <lineage>
        <taxon>Bacteria</taxon>
        <taxon>Pseudomonadati</taxon>
        <taxon>Fibrobacterota</taxon>
        <taxon>Fibrobacteria</taxon>
        <taxon>Fibrobacterales</taxon>
        <taxon>Fibrobacteraceae</taxon>
        <taxon>Fibrobacter</taxon>
    </lineage>
</organism>